<dbReference type="Gene3D" id="3.30.565.10">
    <property type="entry name" value="Histidine kinase-like ATPase, C-terminal domain"/>
    <property type="match status" value="1"/>
</dbReference>
<dbReference type="Proteomes" id="UP000277094">
    <property type="component" value="Unassembled WGS sequence"/>
</dbReference>
<keyword evidence="9" id="KW-0472">Membrane</keyword>
<evidence type="ECO:0000256" key="8">
    <source>
        <dbReference type="ARBA" id="ARBA00023012"/>
    </source>
</evidence>
<dbReference type="InterPro" id="IPR003594">
    <property type="entry name" value="HATPase_dom"/>
</dbReference>
<comment type="catalytic activity">
    <reaction evidence="1">
        <text>ATP + protein L-histidine = ADP + protein N-phospho-L-histidine.</text>
        <dbReference type="EC" id="2.7.13.3"/>
    </reaction>
</comment>
<accession>A0A3N0DXK4</accession>
<dbReference type="CDD" id="cd16917">
    <property type="entry name" value="HATPase_UhpB-NarQ-NarX-like"/>
    <property type="match status" value="1"/>
</dbReference>
<dbReference type="OrthoDB" id="227596at2"/>
<evidence type="ECO:0000313" key="13">
    <source>
        <dbReference type="Proteomes" id="UP000277094"/>
    </source>
</evidence>
<evidence type="ECO:0000259" key="10">
    <source>
        <dbReference type="Pfam" id="PF02518"/>
    </source>
</evidence>
<evidence type="ECO:0000256" key="6">
    <source>
        <dbReference type="ARBA" id="ARBA00022777"/>
    </source>
</evidence>
<keyword evidence="7" id="KW-0067">ATP-binding</keyword>
<dbReference type="Pfam" id="PF07730">
    <property type="entry name" value="HisKA_3"/>
    <property type="match status" value="1"/>
</dbReference>
<evidence type="ECO:0000256" key="1">
    <source>
        <dbReference type="ARBA" id="ARBA00000085"/>
    </source>
</evidence>
<dbReference type="GO" id="GO:0005524">
    <property type="term" value="F:ATP binding"/>
    <property type="evidence" value="ECO:0007669"/>
    <property type="project" value="UniProtKB-KW"/>
</dbReference>
<keyword evidence="9" id="KW-0812">Transmembrane</keyword>
<dbReference type="RefSeq" id="WP_123234827.1">
    <property type="nucleotide sequence ID" value="NZ_RJSG01000002.1"/>
</dbReference>
<keyword evidence="6 12" id="KW-0418">Kinase</keyword>
<feature type="transmembrane region" description="Helical" evidence="9">
    <location>
        <begin position="106"/>
        <end position="123"/>
    </location>
</feature>
<dbReference type="PANTHER" id="PTHR24421">
    <property type="entry name" value="NITRATE/NITRITE SENSOR PROTEIN NARX-RELATED"/>
    <property type="match status" value="1"/>
</dbReference>
<feature type="domain" description="Histidine kinase/HSP90-like ATPase" evidence="10">
    <location>
        <begin position="294"/>
        <end position="378"/>
    </location>
</feature>
<evidence type="ECO:0000259" key="11">
    <source>
        <dbReference type="Pfam" id="PF07730"/>
    </source>
</evidence>
<dbReference type="Pfam" id="PF02518">
    <property type="entry name" value="HATPase_c"/>
    <property type="match status" value="1"/>
</dbReference>
<dbReference type="EC" id="2.7.13.3" evidence="2"/>
<keyword evidence="5" id="KW-0547">Nucleotide-binding</keyword>
<name>A0A3N0DXK4_9ACTN</name>
<evidence type="ECO:0000256" key="7">
    <source>
        <dbReference type="ARBA" id="ARBA00022840"/>
    </source>
</evidence>
<keyword evidence="8" id="KW-0902">Two-component regulatory system</keyword>
<feature type="transmembrane region" description="Helical" evidence="9">
    <location>
        <begin position="70"/>
        <end position="94"/>
    </location>
</feature>
<dbReference type="GO" id="GO:0016020">
    <property type="term" value="C:membrane"/>
    <property type="evidence" value="ECO:0007669"/>
    <property type="project" value="InterPro"/>
</dbReference>
<feature type="transmembrane region" description="Helical" evidence="9">
    <location>
        <begin position="135"/>
        <end position="154"/>
    </location>
</feature>
<dbReference type="Gene3D" id="1.20.5.1930">
    <property type="match status" value="1"/>
</dbReference>
<dbReference type="AlphaFoldDB" id="A0A3N0DXK4"/>
<keyword evidence="4" id="KW-0808">Transferase</keyword>
<dbReference type="GO" id="GO:0000155">
    <property type="term" value="F:phosphorelay sensor kinase activity"/>
    <property type="evidence" value="ECO:0007669"/>
    <property type="project" value="InterPro"/>
</dbReference>
<proteinExistence type="predicted"/>
<evidence type="ECO:0000256" key="3">
    <source>
        <dbReference type="ARBA" id="ARBA00022553"/>
    </source>
</evidence>
<gene>
    <name evidence="12" type="ORF">EFL95_06505</name>
</gene>
<keyword evidence="9" id="KW-1133">Transmembrane helix</keyword>
<dbReference type="InterPro" id="IPR011712">
    <property type="entry name" value="Sig_transdc_His_kin_sub3_dim/P"/>
</dbReference>
<comment type="caution">
    <text evidence="12">The sequence shown here is derived from an EMBL/GenBank/DDBJ whole genome shotgun (WGS) entry which is preliminary data.</text>
</comment>
<evidence type="ECO:0000256" key="5">
    <source>
        <dbReference type="ARBA" id="ARBA00022741"/>
    </source>
</evidence>
<evidence type="ECO:0000256" key="9">
    <source>
        <dbReference type="SAM" id="Phobius"/>
    </source>
</evidence>
<dbReference type="GO" id="GO:0046983">
    <property type="term" value="F:protein dimerization activity"/>
    <property type="evidence" value="ECO:0007669"/>
    <property type="project" value="InterPro"/>
</dbReference>
<evidence type="ECO:0000256" key="2">
    <source>
        <dbReference type="ARBA" id="ARBA00012438"/>
    </source>
</evidence>
<feature type="transmembrane region" description="Helical" evidence="9">
    <location>
        <begin position="46"/>
        <end position="64"/>
    </location>
</feature>
<reference evidence="12 13" key="1">
    <citation type="submission" date="2018-11" db="EMBL/GenBank/DDBJ databases">
        <authorList>
            <person name="Li F."/>
        </authorList>
    </citation>
    <scope>NUCLEOTIDE SEQUENCE [LARGE SCALE GENOMIC DNA]</scope>
    <source>
        <strain evidence="12 13">KIS18-7</strain>
    </source>
</reference>
<keyword evidence="3" id="KW-0597">Phosphoprotein</keyword>
<evidence type="ECO:0000313" key="12">
    <source>
        <dbReference type="EMBL" id="RNL80329.1"/>
    </source>
</evidence>
<feature type="transmembrane region" description="Helical" evidence="9">
    <location>
        <begin position="20"/>
        <end position="39"/>
    </location>
</feature>
<dbReference type="InterPro" id="IPR050482">
    <property type="entry name" value="Sensor_HK_TwoCompSys"/>
</dbReference>
<protein>
    <recommendedName>
        <fullName evidence="2">histidine kinase</fullName>
        <ecNumber evidence="2">2.7.13.3</ecNumber>
    </recommendedName>
</protein>
<organism evidence="12 13">
    <name type="scientific">Nocardioides marmorisolisilvae</name>
    <dbReference type="NCBI Taxonomy" id="1542737"/>
    <lineage>
        <taxon>Bacteria</taxon>
        <taxon>Bacillati</taxon>
        <taxon>Actinomycetota</taxon>
        <taxon>Actinomycetes</taxon>
        <taxon>Propionibacteriales</taxon>
        <taxon>Nocardioidaceae</taxon>
        <taxon>Nocardioides</taxon>
    </lineage>
</organism>
<sequence length="390" mass="42712">MQEATPEIYDQPLSRWSRVWRVLLALVISGLAWGNIAYHQWNGNQVWFWVDLAGGIVSFVLVRYRRRWPYPVALILTAFGFFSMSSAGPGVWAVVSLCRRRNLRQIVPIALTNVLATQVYALYDPSKDSSPAWVNFAFTLVVTVAVVAFGMYIGSRLELVWTLKQRAIDAEAEQGLRVEQARSAERERIAREMHDVLAHRISLVTMHAGALAYRTDLPPEQVRETAELIQTKAHEALADLRQVLGVLRGTEHGDRPQPTLSDLGELVEEATTSGMTVDFADETGPEAPAEQTGRTVYRIVQEALTNARKHAIGAHVAVRVTGSPDDGVTVSVSNARRVGVQGMPTTPGAGLGLVGLRERAELAGGSLAVVQDSATFTLRGWLPWSPGSQG</sequence>
<dbReference type="SUPFAM" id="SSF55874">
    <property type="entry name" value="ATPase domain of HSP90 chaperone/DNA topoisomerase II/histidine kinase"/>
    <property type="match status" value="1"/>
</dbReference>
<evidence type="ECO:0000256" key="4">
    <source>
        <dbReference type="ARBA" id="ARBA00022679"/>
    </source>
</evidence>
<dbReference type="EMBL" id="RJSG01000002">
    <property type="protein sequence ID" value="RNL80329.1"/>
    <property type="molecule type" value="Genomic_DNA"/>
</dbReference>
<keyword evidence="13" id="KW-1185">Reference proteome</keyword>
<feature type="domain" description="Signal transduction histidine kinase subgroup 3 dimerisation and phosphoacceptor" evidence="11">
    <location>
        <begin position="185"/>
        <end position="250"/>
    </location>
</feature>
<dbReference type="InterPro" id="IPR036890">
    <property type="entry name" value="HATPase_C_sf"/>
</dbReference>
<dbReference type="PANTHER" id="PTHR24421:SF10">
    <property type="entry name" value="NITRATE_NITRITE SENSOR PROTEIN NARQ"/>
    <property type="match status" value="1"/>
</dbReference>